<dbReference type="Proteomes" id="UP000275267">
    <property type="component" value="Unassembled WGS sequence"/>
</dbReference>
<dbReference type="AlphaFoldDB" id="A0A3L6TG76"/>
<reference evidence="3" key="1">
    <citation type="journal article" date="2019" name="Nat. Commun.">
        <title>The genome of broomcorn millet.</title>
        <authorList>
            <person name="Zou C."/>
            <person name="Miki D."/>
            <person name="Li D."/>
            <person name="Tang Q."/>
            <person name="Xiao L."/>
            <person name="Rajput S."/>
            <person name="Deng P."/>
            <person name="Jia W."/>
            <person name="Huang R."/>
            <person name="Zhang M."/>
            <person name="Sun Y."/>
            <person name="Hu J."/>
            <person name="Fu X."/>
            <person name="Schnable P.S."/>
            <person name="Li F."/>
            <person name="Zhang H."/>
            <person name="Feng B."/>
            <person name="Zhu X."/>
            <person name="Liu R."/>
            <person name="Schnable J.C."/>
            <person name="Zhu J.-K."/>
            <person name="Zhang H."/>
        </authorList>
    </citation>
    <scope>NUCLEOTIDE SEQUENCE [LARGE SCALE GENOMIC DNA]</scope>
</reference>
<feature type="compositionally biased region" description="Low complexity" evidence="1">
    <location>
        <begin position="28"/>
        <end position="51"/>
    </location>
</feature>
<evidence type="ECO:0000313" key="2">
    <source>
        <dbReference type="EMBL" id="RLN39332.1"/>
    </source>
</evidence>
<keyword evidence="3" id="KW-1185">Reference proteome</keyword>
<name>A0A3L6TG76_PANMI</name>
<protein>
    <submittedName>
        <fullName evidence="2">Uncharacterized protein</fullName>
    </submittedName>
</protein>
<dbReference type="EMBL" id="PQIB02000001">
    <property type="protein sequence ID" value="RLN39332.1"/>
    <property type="molecule type" value="Genomic_DNA"/>
</dbReference>
<proteinExistence type="predicted"/>
<accession>A0A3L6TG76</accession>
<gene>
    <name evidence="2" type="ORF">C2845_PM01G43870</name>
</gene>
<evidence type="ECO:0000313" key="3">
    <source>
        <dbReference type="Proteomes" id="UP000275267"/>
    </source>
</evidence>
<organism evidence="2 3">
    <name type="scientific">Panicum miliaceum</name>
    <name type="common">Proso millet</name>
    <name type="synonym">Broomcorn millet</name>
    <dbReference type="NCBI Taxonomy" id="4540"/>
    <lineage>
        <taxon>Eukaryota</taxon>
        <taxon>Viridiplantae</taxon>
        <taxon>Streptophyta</taxon>
        <taxon>Embryophyta</taxon>
        <taxon>Tracheophyta</taxon>
        <taxon>Spermatophyta</taxon>
        <taxon>Magnoliopsida</taxon>
        <taxon>Liliopsida</taxon>
        <taxon>Poales</taxon>
        <taxon>Poaceae</taxon>
        <taxon>PACMAD clade</taxon>
        <taxon>Panicoideae</taxon>
        <taxon>Panicodae</taxon>
        <taxon>Paniceae</taxon>
        <taxon>Panicinae</taxon>
        <taxon>Panicum</taxon>
        <taxon>Panicum sect. Panicum</taxon>
    </lineage>
</organism>
<sequence>MAAAGCGGRRRFAVACGVLSRCVRAEAEAGTTATPTAEAQAPAAASSTTPPCFSYRAPTSRPASGNGRRG</sequence>
<evidence type="ECO:0000256" key="1">
    <source>
        <dbReference type="SAM" id="MobiDB-lite"/>
    </source>
</evidence>
<comment type="caution">
    <text evidence="2">The sequence shown here is derived from an EMBL/GenBank/DDBJ whole genome shotgun (WGS) entry which is preliminary data.</text>
</comment>
<feature type="region of interest" description="Disordered" evidence="1">
    <location>
        <begin position="27"/>
        <end position="70"/>
    </location>
</feature>